<reference evidence="2" key="1">
    <citation type="journal article" date="2019" name="Int. J. Syst. Evol. Microbiol.">
        <title>The Global Catalogue of Microorganisms (GCM) 10K type strain sequencing project: providing services to taxonomists for standard genome sequencing and annotation.</title>
        <authorList>
            <consortium name="The Broad Institute Genomics Platform"/>
            <consortium name="The Broad Institute Genome Sequencing Center for Infectious Disease"/>
            <person name="Wu L."/>
            <person name="Ma J."/>
        </authorList>
    </citation>
    <scope>NUCLEOTIDE SEQUENCE [LARGE SCALE GENOMIC DNA]</scope>
    <source>
        <strain evidence="2">CGMCC 1.13681</strain>
    </source>
</reference>
<dbReference type="PANTHER" id="PTHR38479:SF2">
    <property type="entry name" value="WINGED HELIX DNA-BINDING DOMAIN-CONTAINING PROTEIN"/>
    <property type="match status" value="1"/>
</dbReference>
<dbReference type="EMBL" id="JBHSZO010000026">
    <property type="protein sequence ID" value="MFC7219863.1"/>
    <property type="molecule type" value="Genomic_DNA"/>
</dbReference>
<dbReference type="GO" id="GO:0003677">
    <property type="term" value="F:DNA binding"/>
    <property type="evidence" value="ECO:0007669"/>
    <property type="project" value="UniProtKB-KW"/>
</dbReference>
<keyword evidence="2" id="KW-1185">Reference proteome</keyword>
<dbReference type="Proteomes" id="UP001596413">
    <property type="component" value="Unassembled WGS sequence"/>
</dbReference>
<protein>
    <submittedName>
        <fullName evidence="1">Winged helix DNA-binding domain-containing protein</fullName>
    </submittedName>
</protein>
<keyword evidence="1" id="KW-0238">DNA-binding</keyword>
<sequence>MADVLGGRALNRALLERQWLSARRDAGAVGPVAAMEHLAGMQAQAGDAPYYQLHARLDGFTPRALSDALTDRAAARVVLMRGTIHLVSARDVLPMRTVVQPFLDTVLFHSTAGKQVAGVDPAAVTAAAREVLADGPLANEELGERLAGRLPGYEGNALAYLARCLLPLVQVPPRGVWGQGGGLVYALAEQWLDVEAGTGRAADPATDATPDDLVLRYLAAFGPASVADAQKWSSLTGLRAVFERLRPRLVSYRDEAGRELFDLAGTELPDPGREIEPFLLGPFDNALLSHADRSRIIAKEYERKVFTHNGIVRGAIMLDGFVAGLWKPVLKRREATVEFTAFRTFTRAERAALEQRAAELLEFAAPETERRRTVFTEP</sequence>
<dbReference type="InterPro" id="IPR009351">
    <property type="entry name" value="AlkZ-like"/>
</dbReference>
<organism evidence="1 2">
    <name type="scientific">Streptomyces polyrhachis</name>
    <dbReference type="NCBI Taxonomy" id="1282885"/>
    <lineage>
        <taxon>Bacteria</taxon>
        <taxon>Bacillati</taxon>
        <taxon>Actinomycetota</taxon>
        <taxon>Actinomycetes</taxon>
        <taxon>Kitasatosporales</taxon>
        <taxon>Streptomycetaceae</taxon>
        <taxon>Streptomyces</taxon>
    </lineage>
</organism>
<comment type="caution">
    <text evidence="1">The sequence shown here is derived from an EMBL/GenBank/DDBJ whole genome shotgun (WGS) entry which is preliminary data.</text>
</comment>
<evidence type="ECO:0000313" key="1">
    <source>
        <dbReference type="EMBL" id="MFC7219863.1"/>
    </source>
</evidence>
<dbReference type="PANTHER" id="PTHR38479">
    <property type="entry name" value="LMO0824 PROTEIN"/>
    <property type="match status" value="1"/>
</dbReference>
<dbReference type="RefSeq" id="WP_386416038.1">
    <property type="nucleotide sequence ID" value="NZ_JBHSZO010000026.1"/>
</dbReference>
<evidence type="ECO:0000313" key="2">
    <source>
        <dbReference type="Proteomes" id="UP001596413"/>
    </source>
</evidence>
<accession>A0ABW2GGI1</accession>
<dbReference type="Pfam" id="PF06224">
    <property type="entry name" value="AlkZ-like"/>
    <property type="match status" value="1"/>
</dbReference>
<proteinExistence type="predicted"/>
<name>A0ABW2GGI1_9ACTN</name>
<gene>
    <name evidence="1" type="ORF">ACFQLX_17080</name>
</gene>